<dbReference type="GO" id="GO:0016787">
    <property type="term" value="F:hydrolase activity"/>
    <property type="evidence" value="ECO:0007669"/>
    <property type="project" value="UniProtKB-KW"/>
</dbReference>
<proteinExistence type="predicted"/>
<protein>
    <submittedName>
        <fullName evidence="1">Alpha/beta-hydrolase</fullName>
    </submittedName>
</protein>
<accession>A0A8H4AT05</accession>
<dbReference type="OrthoDB" id="408631at2759"/>
<dbReference type="SUPFAM" id="SSF53474">
    <property type="entry name" value="alpha/beta-Hydrolases"/>
    <property type="match status" value="1"/>
</dbReference>
<evidence type="ECO:0000313" key="2">
    <source>
        <dbReference type="Proteomes" id="UP000439903"/>
    </source>
</evidence>
<reference evidence="1 2" key="1">
    <citation type="journal article" date="2019" name="Environ. Microbiol.">
        <title>At the nexus of three kingdoms: the genome of the mycorrhizal fungus Gigaspora margarita provides insights into plant, endobacterial and fungal interactions.</title>
        <authorList>
            <person name="Venice F."/>
            <person name="Ghignone S."/>
            <person name="Salvioli di Fossalunga A."/>
            <person name="Amselem J."/>
            <person name="Novero M."/>
            <person name="Xianan X."/>
            <person name="Sedzielewska Toro K."/>
            <person name="Morin E."/>
            <person name="Lipzen A."/>
            <person name="Grigoriev I.V."/>
            <person name="Henrissat B."/>
            <person name="Martin F.M."/>
            <person name="Bonfante P."/>
        </authorList>
    </citation>
    <scope>NUCLEOTIDE SEQUENCE [LARGE SCALE GENOMIC DNA]</scope>
    <source>
        <strain evidence="1 2">BEG34</strain>
    </source>
</reference>
<dbReference type="AlphaFoldDB" id="A0A8H4AT05"/>
<comment type="caution">
    <text evidence="1">The sequence shown here is derived from an EMBL/GenBank/DDBJ whole genome shotgun (WGS) entry which is preliminary data.</text>
</comment>
<organism evidence="1 2">
    <name type="scientific">Gigaspora margarita</name>
    <dbReference type="NCBI Taxonomy" id="4874"/>
    <lineage>
        <taxon>Eukaryota</taxon>
        <taxon>Fungi</taxon>
        <taxon>Fungi incertae sedis</taxon>
        <taxon>Mucoromycota</taxon>
        <taxon>Glomeromycotina</taxon>
        <taxon>Glomeromycetes</taxon>
        <taxon>Diversisporales</taxon>
        <taxon>Gigasporaceae</taxon>
        <taxon>Gigaspora</taxon>
    </lineage>
</organism>
<keyword evidence="1" id="KW-0378">Hydrolase</keyword>
<dbReference type="InterPro" id="IPR029058">
    <property type="entry name" value="AB_hydrolase_fold"/>
</dbReference>
<dbReference type="Gene3D" id="3.40.50.1820">
    <property type="entry name" value="alpha/beta hydrolase"/>
    <property type="match status" value="2"/>
</dbReference>
<evidence type="ECO:0000313" key="1">
    <source>
        <dbReference type="EMBL" id="KAF0529937.1"/>
    </source>
</evidence>
<dbReference type="Proteomes" id="UP000439903">
    <property type="component" value="Unassembled WGS sequence"/>
</dbReference>
<dbReference type="EMBL" id="WTPW01000254">
    <property type="protein sequence ID" value="KAF0529937.1"/>
    <property type="molecule type" value="Genomic_DNA"/>
</dbReference>
<keyword evidence="2" id="KW-1185">Reference proteome</keyword>
<name>A0A8H4AT05_GIGMA</name>
<gene>
    <name evidence="1" type="ORF">F8M41_012476</name>
</gene>
<sequence length="299" mass="34067">MTDCANPMLDTLMRRLSYHKMAGFTWIAYKFLRAGAFGEDIKNIEAFDNTLLEEARRNQKNFIPTISDNCIVDEIKVDKKYVIKSKEYLVNKLKIYEDVIDEKWQDLNNNRLYREWIKIKCIKDTRRVVLYLFGGGFCIGSPRVYHSLTCKIAETAECPVFSSSAGSRLAVATALFLHDADLLLPSGLVLWSAYIDLTSSMPSCWDPEMDKTDYLLAALSIPSPMLAESLENLPPILCMISDKIIEFSIKRSCDFIKNHTLNEYISDDANIKSLQGIYKTITAIAISPNCEIRELDENI</sequence>